<dbReference type="EMBL" id="LT629742">
    <property type="protein sequence ID" value="SDR75562.1"/>
    <property type="molecule type" value="Genomic_DNA"/>
</dbReference>
<sequence length="182" mass="18676">MFSYDPYAELATLKQFAPLTVTSEQLRDGQPLAPAQWGAGGGPGGAGSDTSPQLSWSAGPAGTLSYAVTCFDPDAPTGSGFWHWAVCNIPASVTSLAENAGAPGGALLPAGSLTLPNERRLTSFVGAGPPPTTGVHRYIFAVHAVDVARLELDPQSTPATLGFNLHFHTLARGTLTGTATTD</sequence>
<comment type="similarity">
    <text evidence="1">Belongs to the UPF0098 family.</text>
</comment>
<dbReference type="InterPro" id="IPR005247">
    <property type="entry name" value="YbhB_YbcL/LppC-like"/>
</dbReference>
<accession>A0A1H1LMF4</accession>
<evidence type="ECO:0000256" key="1">
    <source>
        <dbReference type="ARBA" id="ARBA00007120"/>
    </source>
</evidence>
<dbReference type="Gene3D" id="3.90.280.10">
    <property type="entry name" value="PEBP-like"/>
    <property type="match status" value="1"/>
</dbReference>
<dbReference type="AlphaFoldDB" id="A0A1H1LMF4"/>
<organism evidence="3 4">
    <name type="scientific">Microterricola viridarii</name>
    <dbReference type="NCBI Taxonomy" id="412690"/>
    <lineage>
        <taxon>Bacteria</taxon>
        <taxon>Bacillati</taxon>
        <taxon>Actinomycetota</taxon>
        <taxon>Actinomycetes</taxon>
        <taxon>Micrococcales</taxon>
        <taxon>Microbacteriaceae</taxon>
        <taxon>Microterricola</taxon>
    </lineage>
</organism>
<proteinExistence type="inferred from homology"/>
<keyword evidence="4" id="KW-1185">Reference proteome</keyword>
<dbReference type="Proteomes" id="UP000181956">
    <property type="component" value="Chromosome I"/>
</dbReference>
<dbReference type="NCBIfam" id="TIGR00481">
    <property type="entry name" value="YbhB/YbcL family Raf kinase inhibitor-like protein"/>
    <property type="match status" value="1"/>
</dbReference>
<dbReference type="InterPro" id="IPR008914">
    <property type="entry name" value="PEBP"/>
</dbReference>
<feature type="compositionally biased region" description="Gly residues" evidence="2">
    <location>
        <begin position="38"/>
        <end position="47"/>
    </location>
</feature>
<protein>
    <recommendedName>
        <fullName evidence="5">Phospholipid-binding protein, PBP family</fullName>
    </recommendedName>
</protein>
<dbReference type="RefSeq" id="WP_083362340.1">
    <property type="nucleotide sequence ID" value="NZ_LT629742.1"/>
</dbReference>
<name>A0A1H1LMF4_9MICO</name>
<feature type="region of interest" description="Disordered" evidence="2">
    <location>
        <begin position="31"/>
        <end position="54"/>
    </location>
</feature>
<dbReference type="STRING" id="412690.SAMN04489834_0150"/>
<evidence type="ECO:0000313" key="4">
    <source>
        <dbReference type="Proteomes" id="UP000181956"/>
    </source>
</evidence>
<evidence type="ECO:0000256" key="2">
    <source>
        <dbReference type="SAM" id="MobiDB-lite"/>
    </source>
</evidence>
<dbReference type="Pfam" id="PF01161">
    <property type="entry name" value="PBP"/>
    <property type="match status" value="1"/>
</dbReference>
<reference evidence="4" key="1">
    <citation type="submission" date="2016-10" db="EMBL/GenBank/DDBJ databases">
        <authorList>
            <person name="Varghese N."/>
            <person name="Submissions S."/>
        </authorList>
    </citation>
    <scope>NUCLEOTIDE SEQUENCE [LARGE SCALE GENOMIC DNA]</scope>
    <source>
        <strain evidence="4">DSM 21772</strain>
    </source>
</reference>
<gene>
    <name evidence="3" type="ORF">SAMN04489834_0150</name>
</gene>
<dbReference type="CDD" id="cd00865">
    <property type="entry name" value="PEBP_bact_arch"/>
    <property type="match status" value="1"/>
</dbReference>
<dbReference type="PANTHER" id="PTHR30289:SF1">
    <property type="entry name" value="PEBP (PHOSPHATIDYLETHANOLAMINE-BINDING PROTEIN) FAMILY PROTEIN"/>
    <property type="match status" value="1"/>
</dbReference>
<dbReference type="SUPFAM" id="SSF49777">
    <property type="entry name" value="PEBP-like"/>
    <property type="match status" value="1"/>
</dbReference>
<dbReference type="OrthoDB" id="9797506at2"/>
<dbReference type="PANTHER" id="PTHR30289">
    <property type="entry name" value="UNCHARACTERIZED PROTEIN YBCL-RELATED"/>
    <property type="match status" value="1"/>
</dbReference>
<evidence type="ECO:0008006" key="5">
    <source>
        <dbReference type="Google" id="ProtNLM"/>
    </source>
</evidence>
<evidence type="ECO:0000313" key="3">
    <source>
        <dbReference type="EMBL" id="SDR75562.1"/>
    </source>
</evidence>
<dbReference type="InterPro" id="IPR036610">
    <property type="entry name" value="PEBP-like_sf"/>
</dbReference>